<evidence type="ECO:0000256" key="8">
    <source>
        <dbReference type="ARBA" id="ARBA00022737"/>
    </source>
</evidence>
<feature type="domain" description="Lumazine-binding" evidence="9">
    <location>
        <begin position="93"/>
        <end position="184"/>
    </location>
</feature>
<dbReference type="InterPro" id="IPR017938">
    <property type="entry name" value="Riboflavin_synthase-like_b-brl"/>
</dbReference>
<dbReference type="EMBL" id="CAFBLR010000007">
    <property type="protein sequence ID" value="CAB4860069.1"/>
    <property type="molecule type" value="Genomic_DNA"/>
</dbReference>
<evidence type="ECO:0000256" key="2">
    <source>
        <dbReference type="ARBA" id="ARBA00002803"/>
    </source>
</evidence>
<dbReference type="NCBIfam" id="NF006767">
    <property type="entry name" value="PRK09289.1"/>
    <property type="match status" value="1"/>
</dbReference>
<dbReference type="FunFam" id="2.40.30.20:FF:000004">
    <property type="entry name" value="Riboflavin synthase, alpha subunit"/>
    <property type="match status" value="1"/>
</dbReference>
<dbReference type="FunFam" id="2.40.30.20:FF:000003">
    <property type="entry name" value="Riboflavin synthase, alpha subunit"/>
    <property type="match status" value="1"/>
</dbReference>
<evidence type="ECO:0000256" key="7">
    <source>
        <dbReference type="ARBA" id="ARBA00022679"/>
    </source>
</evidence>
<keyword evidence="7" id="KW-0808">Transferase</keyword>
<dbReference type="PANTHER" id="PTHR21098:SF12">
    <property type="entry name" value="RIBOFLAVIN SYNTHASE"/>
    <property type="match status" value="1"/>
</dbReference>
<evidence type="ECO:0000256" key="5">
    <source>
        <dbReference type="ARBA" id="ARBA00013950"/>
    </source>
</evidence>
<dbReference type="InterPro" id="IPR001783">
    <property type="entry name" value="Lumazine-bd"/>
</dbReference>
<keyword evidence="6" id="KW-0686">Riboflavin biosynthesis</keyword>
<dbReference type="SUPFAM" id="SSF63380">
    <property type="entry name" value="Riboflavin synthase domain-like"/>
    <property type="match status" value="2"/>
</dbReference>
<evidence type="ECO:0000259" key="9">
    <source>
        <dbReference type="PROSITE" id="PS51177"/>
    </source>
</evidence>
<evidence type="ECO:0000256" key="4">
    <source>
        <dbReference type="ARBA" id="ARBA00012827"/>
    </source>
</evidence>
<evidence type="ECO:0000256" key="3">
    <source>
        <dbReference type="ARBA" id="ARBA00004887"/>
    </source>
</evidence>
<evidence type="ECO:0000313" key="13">
    <source>
        <dbReference type="EMBL" id="CAB5052754.1"/>
    </source>
</evidence>
<dbReference type="AlphaFoldDB" id="A0A6J6TIQ6"/>
<evidence type="ECO:0000313" key="12">
    <source>
        <dbReference type="EMBL" id="CAB4860069.1"/>
    </source>
</evidence>
<protein>
    <recommendedName>
        <fullName evidence="5">Riboflavin synthase</fullName>
        <ecNumber evidence="4">2.5.1.9</ecNumber>
    </recommendedName>
</protein>
<sequence length="199" mass="21381">MFTGIVEELARVSSFADGVLRVQAKRVLDDVSLGDSIAVNGCCLTVVAFGDDWWQADVSEETVSRTTLAHVSVGDPVNLERAVRMSDRMGGHLVQGHVDAVGEIVAPWPDLHVRAPEHLTRYIVEKGSITVDGVSLTVVDALPDGFTVAVIPHTAEVTTIGSRKPGDHVNLEVDVMAKYVERLVVAYLPKSATAQGDQQ</sequence>
<dbReference type="EMBL" id="CAEZYY010000007">
    <property type="protein sequence ID" value="CAB4747322.1"/>
    <property type="molecule type" value="Genomic_DNA"/>
</dbReference>
<dbReference type="EMBL" id="CAEZXX010000025">
    <property type="protein sequence ID" value="CAB4700021.1"/>
    <property type="molecule type" value="Genomic_DNA"/>
</dbReference>
<evidence type="ECO:0000256" key="6">
    <source>
        <dbReference type="ARBA" id="ARBA00022619"/>
    </source>
</evidence>
<keyword evidence="8" id="KW-0677">Repeat</keyword>
<comment type="catalytic activity">
    <reaction evidence="1">
        <text>2 6,7-dimethyl-8-(1-D-ribityl)lumazine + H(+) = 5-amino-6-(D-ribitylamino)uracil + riboflavin</text>
        <dbReference type="Rhea" id="RHEA:20772"/>
        <dbReference type="ChEBI" id="CHEBI:15378"/>
        <dbReference type="ChEBI" id="CHEBI:15934"/>
        <dbReference type="ChEBI" id="CHEBI:57986"/>
        <dbReference type="ChEBI" id="CHEBI:58201"/>
        <dbReference type="EC" id="2.5.1.9"/>
    </reaction>
</comment>
<dbReference type="InterPro" id="IPR026017">
    <property type="entry name" value="Lumazine-bd_dom"/>
</dbReference>
<comment type="pathway">
    <text evidence="3">Cofactor biosynthesis; riboflavin biosynthesis; riboflavin from 2-hydroxy-3-oxobutyl phosphate and 5-amino-6-(D-ribitylamino)uracil: step 2/2.</text>
</comment>
<dbReference type="CDD" id="cd00402">
    <property type="entry name" value="Riboflavin_synthase_like"/>
    <property type="match status" value="1"/>
</dbReference>
<dbReference type="PROSITE" id="PS51177">
    <property type="entry name" value="LUMAZINE_BIND"/>
    <property type="match status" value="2"/>
</dbReference>
<dbReference type="GO" id="GO:0004746">
    <property type="term" value="F:riboflavin synthase activity"/>
    <property type="evidence" value="ECO:0007669"/>
    <property type="project" value="UniProtKB-EC"/>
</dbReference>
<comment type="function">
    <text evidence="2">Catalyzes the dismutation of two molecules of 6,7-dimethyl-8-ribityllumazine, resulting in the formation of riboflavin and 5-amino-6-(D-ribitylamino)uracil.</text>
</comment>
<name>A0A6J6TIQ6_9ZZZZ</name>
<evidence type="ECO:0000313" key="10">
    <source>
        <dbReference type="EMBL" id="CAB4700021.1"/>
    </source>
</evidence>
<gene>
    <name evidence="10" type="ORF">UFOPK2602_00539</name>
    <name evidence="11" type="ORF">UFOPK2806_00795</name>
    <name evidence="12" type="ORF">UFOPK3417_00173</name>
    <name evidence="13" type="ORF">UFOPK4306_00176</name>
</gene>
<dbReference type="PIRSF" id="PIRSF000498">
    <property type="entry name" value="Riboflavin_syn_A"/>
    <property type="match status" value="1"/>
</dbReference>
<evidence type="ECO:0000256" key="1">
    <source>
        <dbReference type="ARBA" id="ARBA00000968"/>
    </source>
</evidence>
<dbReference type="Gene3D" id="2.40.30.20">
    <property type="match status" value="2"/>
</dbReference>
<dbReference type="Pfam" id="PF00677">
    <property type="entry name" value="Lum_binding"/>
    <property type="match status" value="2"/>
</dbReference>
<dbReference type="NCBIfam" id="TIGR00187">
    <property type="entry name" value="ribE"/>
    <property type="match status" value="1"/>
</dbReference>
<proteinExistence type="predicted"/>
<dbReference type="EC" id="2.5.1.9" evidence="4"/>
<dbReference type="PANTHER" id="PTHR21098">
    <property type="entry name" value="RIBOFLAVIN SYNTHASE ALPHA CHAIN"/>
    <property type="match status" value="1"/>
</dbReference>
<evidence type="ECO:0000313" key="11">
    <source>
        <dbReference type="EMBL" id="CAB4747322.1"/>
    </source>
</evidence>
<dbReference type="GO" id="GO:0009231">
    <property type="term" value="P:riboflavin biosynthetic process"/>
    <property type="evidence" value="ECO:0007669"/>
    <property type="project" value="UniProtKB-KW"/>
</dbReference>
<reference evidence="11" key="1">
    <citation type="submission" date="2020-05" db="EMBL/GenBank/DDBJ databases">
        <authorList>
            <person name="Chiriac C."/>
            <person name="Salcher M."/>
            <person name="Ghai R."/>
            <person name="Kavagutti S V."/>
        </authorList>
    </citation>
    <scope>NUCLEOTIDE SEQUENCE</scope>
</reference>
<feature type="domain" description="Lumazine-binding" evidence="9">
    <location>
        <begin position="1"/>
        <end position="92"/>
    </location>
</feature>
<organism evidence="11">
    <name type="scientific">freshwater metagenome</name>
    <dbReference type="NCBI Taxonomy" id="449393"/>
    <lineage>
        <taxon>unclassified sequences</taxon>
        <taxon>metagenomes</taxon>
        <taxon>ecological metagenomes</taxon>
    </lineage>
</organism>
<accession>A0A6J6TIQ6</accession>
<dbReference type="InterPro" id="IPR023366">
    <property type="entry name" value="ATP_synth_asu-like_sf"/>
</dbReference>
<dbReference type="EMBL" id="CAFBQP010000004">
    <property type="protein sequence ID" value="CAB5052754.1"/>
    <property type="molecule type" value="Genomic_DNA"/>
</dbReference>